<feature type="chain" id="PRO_5035713758" evidence="1">
    <location>
        <begin position="20"/>
        <end position="52"/>
    </location>
</feature>
<keyword evidence="3" id="KW-1185">Reference proteome</keyword>
<feature type="signal peptide" evidence="1">
    <location>
        <begin position="1"/>
        <end position="19"/>
    </location>
</feature>
<gene>
    <name evidence="2" type="ORF">CIPAW_04G045100</name>
</gene>
<evidence type="ECO:0000256" key="1">
    <source>
        <dbReference type="SAM" id="SignalP"/>
    </source>
</evidence>
<evidence type="ECO:0000313" key="2">
    <source>
        <dbReference type="EMBL" id="KAG6656772.1"/>
    </source>
</evidence>
<protein>
    <submittedName>
        <fullName evidence="2">Uncharacterized protein</fullName>
    </submittedName>
</protein>
<comment type="caution">
    <text evidence="2">The sequence shown here is derived from an EMBL/GenBank/DDBJ whole genome shotgun (WGS) entry which is preliminary data.</text>
</comment>
<organism evidence="2 3">
    <name type="scientific">Carya illinoinensis</name>
    <name type="common">Pecan</name>
    <dbReference type="NCBI Taxonomy" id="32201"/>
    <lineage>
        <taxon>Eukaryota</taxon>
        <taxon>Viridiplantae</taxon>
        <taxon>Streptophyta</taxon>
        <taxon>Embryophyta</taxon>
        <taxon>Tracheophyta</taxon>
        <taxon>Spermatophyta</taxon>
        <taxon>Magnoliopsida</taxon>
        <taxon>eudicotyledons</taxon>
        <taxon>Gunneridae</taxon>
        <taxon>Pentapetalae</taxon>
        <taxon>rosids</taxon>
        <taxon>fabids</taxon>
        <taxon>Fagales</taxon>
        <taxon>Juglandaceae</taxon>
        <taxon>Carya</taxon>
    </lineage>
</organism>
<keyword evidence="1" id="KW-0732">Signal</keyword>
<dbReference type="Proteomes" id="UP000811609">
    <property type="component" value="Chromosome 4"/>
</dbReference>
<reference evidence="2" key="1">
    <citation type="submission" date="2020-12" db="EMBL/GenBank/DDBJ databases">
        <title>WGS assembly of Carya illinoinensis cv. Pawnee.</title>
        <authorList>
            <person name="Platts A."/>
            <person name="Shu S."/>
            <person name="Wright S."/>
            <person name="Barry K."/>
            <person name="Edger P."/>
            <person name="Pires J.C."/>
            <person name="Schmutz J."/>
        </authorList>
    </citation>
    <scope>NUCLEOTIDE SEQUENCE</scope>
    <source>
        <tissue evidence="2">Leaf</tissue>
    </source>
</reference>
<evidence type="ECO:0000313" key="3">
    <source>
        <dbReference type="Proteomes" id="UP000811609"/>
    </source>
</evidence>
<sequence>MQVRITWHCCLLLRIKVFSFEKCFLNLDLDLDVNLDHGWRNDFLSTYESGQK</sequence>
<accession>A0A8T1QS04</accession>
<proteinExistence type="predicted"/>
<dbReference type="EMBL" id="CM031812">
    <property type="protein sequence ID" value="KAG6656772.1"/>
    <property type="molecule type" value="Genomic_DNA"/>
</dbReference>
<name>A0A8T1QS04_CARIL</name>
<dbReference type="AlphaFoldDB" id="A0A8T1QS04"/>